<dbReference type="CDD" id="cd02325">
    <property type="entry name" value="R3H"/>
    <property type="match status" value="1"/>
</dbReference>
<feature type="region of interest" description="Disordered" evidence="2">
    <location>
        <begin position="811"/>
        <end position="839"/>
    </location>
</feature>
<evidence type="ECO:0000259" key="5">
    <source>
        <dbReference type="PROSITE" id="PS51061"/>
    </source>
</evidence>
<dbReference type="Gene3D" id="3.30.1370.50">
    <property type="entry name" value="R3H-like domain"/>
    <property type="match status" value="1"/>
</dbReference>
<protein>
    <recommendedName>
        <fullName evidence="8">RING-type E3 ubiquitin transferase</fullName>
    </recommendedName>
</protein>
<feature type="region of interest" description="Disordered" evidence="2">
    <location>
        <begin position="1101"/>
        <end position="1120"/>
    </location>
</feature>
<evidence type="ECO:0000256" key="1">
    <source>
        <dbReference type="PROSITE-ProRule" id="PRU00042"/>
    </source>
</evidence>
<dbReference type="InterPro" id="IPR036867">
    <property type="entry name" value="R3H_dom_sf"/>
</dbReference>
<evidence type="ECO:0000313" key="6">
    <source>
        <dbReference type="EMBL" id="GLI68491.1"/>
    </source>
</evidence>
<evidence type="ECO:0008006" key="8">
    <source>
        <dbReference type="Google" id="ProtNLM"/>
    </source>
</evidence>
<feature type="domain" description="R3H" evidence="5">
    <location>
        <begin position="929"/>
        <end position="993"/>
    </location>
</feature>
<sequence length="1287" mass="137366">MDNSQPFATAHAVECNDAVPLHNSDFRGDAAAGPHDIRPGNYRLHQSENYTSARMILPSERRNPEEGQGSRNTLEAVHYQSSYAVPLDVHQSLGFLSSEMVAAHPNAHGSDRGRGSSYGRRMQEQCGRLGSRRSRRRQPAVDNTSDAGGASTSQTLNPRMSPGVFQDRSPPQRASSGQMHDAPSSECAAVRSECSREPHRDSVGGAGVAANASASPCDSMAVNSREFSAQGRGRGPSRRRGRGSRGWGPFDPSISTTQGSDTLAGPQVVFARHGARRGAGGRGRASLLVDGRGSDCTPSMRQPVVMAPKGPDRTCGVIDYSGSASVRKSSEAVAEAADGASGSDGDEETLTCVICCEAASAVVKGSCGHSQTCAKCCLRLRLCYHDLRCPLCKAVNKEVVVVRPSLALGSSFEPLAMVPQQREALWQQPRWAKGVLVYDPLPQAGELPLHELEPQPQQKPRQGMSRRRPLHKTLLAMTSCSCSVCDHHGHHPFGTMNLLQEHLRSAHNKMLCDVCVGAGLKFALEYPTYDTEGLAAHMAERHPRCEFCNLPFYGPDELYGHMTQRHFTCHVCSRLGRHHLYFQDADTLQVHFREEHHVCDHPDCFGCMIAFATRDELAGHIRDRHSSHMPRWDHSRARPLLLDFVPSRGPAATNAAAGPAVFGRSGLRNDQRGRGSGTDRRHHPDRTGRSGLEEPGAFPSLPSQRSTHPPPLPQQWHGGLADVRDTEGGLVVIDDDLGLGSGPGTAGMAGRPDASSSTAAAVQERRPVVPAEATGVHSLGPSFRLAGAWAGRQPGSGTFREDFPELSAAASSTGIAPRTAWGAGGSITEDSDRAAGSPQQHRTTASLLSLRKVTVRCACGNRVEHLALRSVEEPPQLACHRDCATKQRRAQLADAFGVDKVDGHVAYFDRHRTPHFTAEQILAAQAAGIDWVATVERDLATFLADPSVRRTSLAPGMSQAQRKLVHELAEHYGLSSYSVGQGASRAVQLLKAPSSGVPTRLLSVVAAAAVPDELARLAAGSGGVSGPGWVIKLVDIAPGVDVHKHLWTWDGDCTITPVQGSSSSLRLTFKRESAFRDCCARLGGGMRGVFRTVVERDQDPRRAGAATVAGPTGTAGAAKPVAPAVVPPGWQVLRGKVAVPRAHKGGAGSRSGRADPASSIRSALAADAWASDNEGSLRLQSQYRPAKEGITDGSGTHLGGSTVAPSAVVTQLHLPRRGPSLELELAVPWSALMSEGWDEDGELDGEGCRGADREGAIARQATVNTTESKEAMQGSWDDFDAQRNEAQ</sequence>
<dbReference type="PROSITE" id="PS50089">
    <property type="entry name" value="ZF_RING_2"/>
    <property type="match status" value="1"/>
</dbReference>
<keyword evidence="1" id="KW-0862">Zinc</keyword>
<dbReference type="Gene3D" id="3.30.40.10">
    <property type="entry name" value="Zinc/RING finger domain, C3HC4 (zinc finger)"/>
    <property type="match status" value="1"/>
</dbReference>
<dbReference type="Proteomes" id="UP001165090">
    <property type="component" value="Unassembled WGS sequence"/>
</dbReference>
<feature type="domain" description="RING-type" evidence="3">
    <location>
        <begin position="352"/>
        <end position="393"/>
    </location>
</feature>
<comment type="caution">
    <text evidence="6">The sequence shown here is derived from an EMBL/GenBank/DDBJ whole genome shotgun (WGS) entry which is preliminary data.</text>
</comment>
<dbReference type="PROSITE" id="PS00028">
    <property type="entry name" value="ZINC_FINGER_C2H2_1"/>
    <property type="match status" value="1"/>
</dbReference>
<feature type="region of interest" description="Disordered" evidence="2">
    <location>
        <begin position="652"/>
        <end position="720"/>
    </location>
</feature>
<feature type="compositionally biased region" description="Low complexity" evidence="2">
    <location>
        <begin position="1103"/>
        <end position="1120"/>
    </location>
</feature>
<reference evidence="6 7" key="1">
    <citation type="journal article" date="2023" name="IScience">
        <title>Expanded male sex-determining region conserved during the evolution of homothallism in the green alga Volvox.</title>
        <authorList>
            <person name="Yamamoto K."/>
            <person name="Matsuzaki R."/>
            <person name="Mahakham W."/>
            <person name="Heman W."/>
            <person name="Sekimoto H."/>
            <person name="Kawachi M."/>
            <person name="Minakuchi Y."/>
            <person name="Toyoda A."/>
            <person name="Nozaki H."/>
        </authorList>
    </citation>
    <scope>NUCLEOTIDE SEQUENCE [LARGE SCALE GENOMIC DNA]</scope>
    <source>
        <strain evidence="6 7">NIES-4468</strain>
    </source>
</reference>
<feature type="region of interest" description="Disordered" evidence="2">
    <location>
        <begin position="1263"/>
        <end position="1287"/>
    </location>
</feature>
<evidence type="ECO:0000259" key="3">
    <source>
        <dbReference type="PROSITE" id="PS50089"/>
    </source>
</evidence>
<feature type="compositionally biased region" description="Basic and acidic residues" evidence="2">
    <location>
        <begin position="193"/>
        <end position="202"/>
    </location>
</feature>
<accession>A0ABQ5SF17</accession>
<evidence type="ECO:0000313" key="7">
    <source>
        <dbReference type="Proteomes" id="UP001165090"/>
    </source>
</evidence>
<keyword evidence="1" id="KW-0863">Zinc-finger</keyword>
<dbReference type="InterPro" id="IPR013087">
    <property type="entry name" value="Znf_C2H2_type"/>
</dbReference>
<organism evidence="6 7">
    <name type="scientific">Volvox africanus</name>
    <dbReference type="NCBI Taxonomy" id="51714"/>
    <lineage>
        <taxon>Eukaryota</taxon>
        <taxon>Viridiplantae</taxon>
        <taxon>Chlorophyta</taxon>
        <taxon>core chlorophytes</taxon>
        <taxon>Chlorophyceae</taxon>
        <taxon>CS clade</taxon>
        <taxon>Chlamydomonadales</taxon>
        <taxon>Volvocaceae</taxon>
        <taxon>Volvox</taxon>
    </lineage>
</organism>
<dbReference type="SMART" id="SM00355">
    <property type="entry name" value="ZnF_C2H2"/>
    <property type="match status" value="4"/>
</dbReference>
<feature type="compositionally biased region" description="Polar residues" evidence="2">
    <location>
        <begin position="141"/>
        <end position="158"/>
    </location>
</feature>
<proteinExistence type="predicted"/>
<dbReference type="Pfam" id="PF01424">
    <property type="entry name" value="R3H"/>
    <property type="match status" value="1"/>
</dbReference>
<evidence type="ECO:0000259" key="4">
    <source>
        <dbReference type="PROSITE" id="PS50157"/>
    </source>
</evidence>
<dbReference type="InterPro" id="IPR001841">
    <property type="entry name" value="Znf_RING"/>
</dbReference>
<feature type="compositionally biased region" description="Basic and acidic residues" evidence="2">
    <location>
        <begin position="667"/>
        <end position="679"/>
    </location>
</feature>
<dbReference type="SMART" id="SM00393">
    <property type="entry name" value="R3H"/>
    <property type="match status" value="1"/>
</dbReference>
<name>A0ABQ5SF17_9CHLO</name>
<dbReference type="SUPFAM" id="SSF82708">
    <property type="entry name" value="R3H domain"/>
    <property type="match status" value="1"/>
</dbReference>
<feature type="region of interest" description="Disordered" evidence="2">
    <location>
        <begin position="105"/>
        <end position="262"/>
    </location>
</feature>
<feature type="domain" description="C2H2-type" evidence="4">
    <location>
        <begin position="602"/>
        <end position="630"/>
    </location>
</feature>
<dbReference type="PANTHER" id="PTHR22938:SF0">
    <property type="entry name" value="E3 UBIQUITIN-PROTEIN LIGASE ZNF598"/>
    <property type="match status" value="1"/>
</dbReference>
<dbReference type="SUPFAM" id="SSF57850">
    <property type="entry name" value="RING/U-box"/>
    <property type="match status" value="1"/>
</dbReference>
<evidence type="ECO:0000256" key="2">
    <source>
        <dbReference type="SAM" id="MobiDB-lite"/>
    </source>
</evidence>
<dbReference type="PANTHER" id="PTHR22938">
    <property type="entry name" value="ZINC FINGER PROTEIN 598"/>
    <property type="match status" value="1"/>
</dbReference>
<dbReference type="InterPro" id="IPR013083">
    <property type="entry name" value="Znf_RING/FYVE/PHD"/>
</dbReference>
<dbReference type="EMBL" id="BSDZ01000080">
    <property type="protein sequence ID" value="GLI68491.1"/>
    <property type="molecule type" value="Genomic_DNA"/>
</dbReference>
<keyword evidence="7" id="KW-1185">Reference proteome</keyword>
<keyword evidence="1" id="KW-0479">Metal-binding</keyword>
<dbReference type="InterPro" id="IPR044288">
    <property type="entry name" value="ZNF598/HEL2"/>
</dbReference>
<dbReference type="PROSITE" id="PS51061">
    <property type="entry name" value="R3H"/>
    <property type="match status" value="1"/>
</dbReference>
<gene>
    <name evidence="6" type="ORF">VaNZ11_012933</name>
</gene>
<dbReference type="InterPro" id="IPR001374">
    <property type="entry name" value="R3H_dom"/>
</dbReference>
<dbReference type="PROSITE" id="PS50157">
    <property type="entry name" value="ZINC_FINGER_C2H2_2"/>
    <property type="match status" value="1"/>
</dbReference>